<evidence type="ECO:0000259" key="3">
    <source>
        <dbReference type="PROSITE" id="PS51371"/>
    </source>
</evidence>
<dbReference type="InterPro" id="IPR046342">
    <property type="entry name" value="CBS_dom_sf"/>
</dbReference>
<proteinExistence type="predicted"/>
<comment type="caution">
    <text evidence="4">The sequence shown here is derived from an EMBL/GenBank/DDBJ whole genome shotgun (WGS) entry which is preliminary data.</text>
</comment>
<dbReference type="Proteomes" id="UP001154240">
    <property type="component" value="Unassembled WGS sequence"/>
</dbReference>
<dbReference type="PANTHER" id="PTHR43080">
    <property type="entry name" value="CBS DOMAIN-CONTAINING PROTEIN CBSX3, MITOCHONDRIAL"/>
    <property type="match status" value="1"/>
</dbReference>
<gene>
    <name evidence="4" type="ORF">OLX77_10875</name>
</gene>
<dbReference type="EMBL" id="JAPHEH010000001">
    <property type="protein sequence ID" value="MDG4476654.1"/>
    <property type="molecule type" value="Genomic_DNA"/>
</dbReference>
<sequence>MFITQYMTRNPVTISPETTLTEVREILKNGKFRHLPVVDKENHLVGVVTDRDLRSASPSSVLSEERIKACLSELDPTPVSAIMSRTFFTLNPVSTLDDALILLDREKIGALPVVDQEQRVIGMFSMRDLMGAYRRLFGLGERGSAMIVVEHDGKRKPLSRIAKVLEEHSIRFTRLIRTEAEDEVPERIYLRVNTYNVSAVHHALAEAGFSVVLPKFPDFIG</sequence>
<keyword evidence="5" id="KW-1185">Reference proteome</keyword>
<evidence type="ECO:0000256" key="1">
    <source>
        <dbReference type="ARBA" id="ARBA00023122"/>
    </source>
</evidence>
<name>A0A9X4MFR0_9BACT</name>
<dbReference type="Pfam" id="PF00571">
    <property type="entry name" value="CBS"/>
    <property type="match status" value="2"/>
</dbReference>
<dbReference type="CDD" id="cd04584">
    <property type="entry name" value="CBS_pair_AcuB_like"/>
    <property type="match status" value="1"/>
</dbReference>
<accession>A0A9X4MFR0</accession>
<feature type="domain" description="CBS" evidence="3">
    <location>
        <begin position="83"/>
        <end position="141"/>
    </location>
</feature>
<reference evidence="4" key="1">
    <citation type="journal article" date="2022" name="bioRxiv">
        <title>Thiovibrio frasassiensisgen. nov., sp. nov., an autotrophic, elemental sulfur disproportionating bacterium isolated from sulfidic karst sediment, and proposal of Thiovibrionaceae fam. nov.</title>
        <authorList>
            <person name="Aronson H."/>
            <person name="Thomas C."/>
            <person name="Bhattacharyya M."/>
            <person name="Eckstein S."/>
            <person name="Jensen S."/>
            <person name="Barco R."/>
            <person name="Macalady J."/>
            <person name="Amend J."/>
        </authorList>
    </citation>
    <scope>NUCLEOTIDE SEQUENCE</scope>
    <source>
        <strain evidence="4">RS19-109</strain>
    </source>
</reference>
<organism evidence="4 5">
    <name type="scientific">Thiovibrio frasassiensis</name>
    <dbReference type="NCBI Taxonomy" id="2984131"/>
    <lineage>
        <taxon>Bacteria</taxon>
        <taxon>Pseudomonadati</taxon>
        <taxon>Thermodesulfobacteriota</taxon>
        <taxon>Desulfobulbia</taxon>
        <taxon>Desulfobulbales</taxon>
        <taxon>Thiovibrionaceae</taxon>
        <taxon>Thiovibrio</taxon>
    </lineage>
</organism>
<dbReference type="PANTHER" id="PTHR43080:SF2">
    <property type="entry name" value="CBS DOMAIN-CONTAINING PROTEIN"/>
    <property type="match status" value="1"/>
</dbReference>
<dbReference type="PROSITE" id="PS51371">
    <property type="entry name" value="CBS"/>
    <property type="match status" value="2"/>
</dbReference>
<feature type="domain" description="CBS" evidence="3">
    <location>
        <begin position="7"/>
        <end position="64"/>
    </location>
</feature>
<dbReference type="RefSeq" id="WP_307633620.1">
    <property type="nucleotide sequence ID" value="NZ_JAPHEH010000001.1"/>
</dbReference>
<dbReference type="AlphaFoldDB" id="A0A9X4MFR0"/>
<dbReference type="SUPFAM" id="SSF54631">
    <property type="entry name" value="CBS-domain pair"/>
    <property type="match status" value="1"/>
</dbReference>
<keyword evidence="1 2" id="KW-0129">CBS domain</keyword>
<dbReference type="InterPro" id="IPR000644">
    <property type="entry name" value="CBS_dom"/>
</dbReference>
<protein>
    <submittedName>
        <fullName evidence="4">CBS domain-containing protein</fullName>
    </submittedName>
</protein>
<evidence type="ECO:0000256" key="2">
    <source>
        <dbReference type="PROSITE-ProRule" id="PRU00703"/>
    </source>
</evidence>
<dbReference type="Gene3D" id="3.10.580.10">
    <property type="entry name" value="CBS-domain"/>
    <property type="match status" value="1"/>
</dbReference>
<dbReference type="InterPro" id="IPR051257">
    <property type="entry name" value="Diverse_CBS-Domain"/>
</dbReference>
<reference evidence="4" key="2">
    <citation type="submission" date="2022-10" db="EMBL/GenBank/DDBJ databases">
        <authorList>
            <person name="Aronson H.S."/>
        </authorList>
    </citation>
    <scope>NUCLEOTIDE SEQUENCE</scope>
    <source>
        <strain evidence="4">RS19-109</strain>
    </source>
</reference>
<evidence type="ECO:0000313" key="4">
    <source>
        <dbReference type="EMBL" id="MDG4476654.1"/>
    </source>
</evidence>
<evidence type="ECO:0000313" key="5">
    <source>
        <dbReference type="Proteomes" id="UP001154240"/>
    </source>
</evidence>
<dbReference type="SMART" id="SM00116">
    <property type="entry name" value="CBS"/>
    <property type="match status" value="2"/>
</dbReference>